<dbReference type="Pfam" id="PF07690">
    <property type="entry name" value="MFS_1"/>
    <property type="match status" value="1"/>
</dbReference>
<dbReference type="Proteomes" id="UP001274830">
    <property type="component" value="Unassembled WGS sequence"/>
</dbReference>
<reference evidence="5" key="1">
    <citation type="submission" date="2023-07" db="EMBL/GenBank/DDBJ databases">
        <title>Black Yeasts Isolated from many extreme environments.</title>
        <authorList>
            <person name="Coleine C."/>
            <person name="Stajich J.E."/>
            <person name="Selbmann L."/>
        </authorList>
    </citation>
    <scope>NUCLEOTIDE SEQUENCE</scope>
    <source>
        <strain evidence="5">CCFEE 5485</strain>
    </source>
</reference>
<comment type="subcellular location">
    <subcellularLocation>
        <location evidence="1">Membrane</location>
        <topology evidence="1">Multi-pass membrane protein</topology>
    </subcellularLocation>
</comment>
<protein>
    <recommendedName>
        <fullName evidence="7">MFS general substrate transporter</fullName>
    </recommendedName>
</protein>
<evidence type="ECO:0000256" key="1">
    <source>
        <dbReference type="ARBA" id="ARBA00004141"/>
    </source>
</evidence>
<accession>A0AAE0WMI5</accession>
<feature type="transmembrane region" description="Helical" evidence="4">
    <location>
        <begin position="372"/>
        <end position="392"/>
    </location>
</feature>
<keyword evidence="4" id="KW-1133">Transmembrane helix</keyword>
<dbReference type="EMBL" id="JAUTXT010000020">
    <property type="protein sequence ID" value="KAK3674422.1"/>
    <property type="molecule type" value="Genomic_DNA"/>
</dbReference>
<name>A0AAE0WMI5_9PEZI</name>
<dbReference type="GO" id="GO:0016020">
    <property type="term" value="C:membrane"/>
    <property type="evidence" value="ECO:0007669"/>
    <property type="project" value="UniProtKB-SubCell"/>
</dbReference>
<dbReference type="InterPro" id="IPR036259">
    <property type="entry name" value="MFS_trans_sf"/>
</dbReference>
<dbReference type="InterPro" id="IPR050327">
    <property type="entry name" value="Proton-linked_MCT"/>
</dbReference>
<dbReference type="AlphaFoldDB" id="A0AAE0WMI5"/>
<evidence type="ECO:0000256" key="4">
    <source>
        <dbReference type="SAM" id="Phobius"/>
    </source>
</evidence>
<evidence type="ECO:0008006" key="7">
    <source>
        <dbReference type="Google" id="ProtNLM"/>
    </source>
</evidence>
<comment type="similarity">
    <text evidence="2">Belongs to the major facilitator superfamily. Monocarboxylate porter (TC 2.A.1.13) family.</text>
</comment>
<evidence type="ECO:0000313" key="6">
    <source>
        <dbReference type="Proteomes" id="UP001274830"/>
    </source>
</evidence>
<feature type="transmembrane region" description="Helical" evidence="4">
    <location>
        <begin position="143"/>
        <end position="160"/>
    </location>
</feature>
<keyword evidence="6" id="KW-1185">Reference proteome</keyword>
<feature type="transmembrane region" description="Helical" evidence="4">
    <location>
        <begin position="345"/>
        <end position="366"/>
    </location>
</feature>
<evidence type="ECO:0000256" key="3">
    <source>
        <dbReference type="SAM" id="MobiDB-lite"/>
    </source>
</evidence>
<dbReference type="GO" id="GO:0022857">
    <property type="term" value="F:transmembrane transporter activity"/>
    <property type="evidence" value="ECO:0007669"/>
    <property type="project" value="InterPro"/>
</dbReference>
<evidence type="ECO:0000256" key="2">
    <source>
        <dbReference type="ARBA" id="ARBA00006727"/>
    </source>
</evidence>
<gene>
    <name evidence="5" type="ORF">LTR78_005891</name>
</gene>
<feature type="transmembrane region" description="Helical" evidence="4">
    <location>
        <begin position="459"/>
        <end position="482"/>
    </location>
</feature>
<comment type="caution">
    <text evidence="5">The sequence shown here is derived from an EMBL/GenBank/DDBJ whole genome shotgun (WGS) entry which is preliminary data.</text>
</comment>
<feature type="transmembrane region" description="Helical" evidence="4">
    <location>
        <begin position="112"/>
        <end position="131"/>
    </location>
</feature>
<keyword evidence="4" id="KW-0812">Transmembrane</keyword>
<dbReference type="InterPro" id="IPR011701">
    <property type="entry name" value="MFS"/>
</dbReference>
<keyword evidence="4" id="KW-0472">Membrane</keyword>
<organism evidence="5 6">
    <name type="scientific">Recurvomyces mirabilis</name>
    <dbReference type="NCBI Taxonomy" id="574656"/>
    <lineage>
        <taxon>Eukaryota</taxon>
        <taxon>Fungi</taxon>
        <taxon>Dikarya</taxon>
        <taxon>Ascomycota</taxon>
        <taxon>Pezizomycotina</taxon>
        <taxon>Dothideomycetes</taxon>
        <taxon>Dothideomycetidae</taxon>
        <taxon>Mycosphaerellales</taxon>
        <taxon>Teratosphaeriaceae</taxon>
        <taxon>Recurvomyces</taxon>
    </lineage>
</organism>
<feature type="transmembrane region" description="Helical" evidence="4">
    <location>
        <begin position="166"/>
        <end position="186"/>
    </location>
</feature>
<feature type="transmembrane region" description="Helical" evidence="4">
    <location>
        <begin position="285"/>
        <end position="307"/>
    </location>
</feature>
<dbReference type="PANTHER" id="PTHR11360:SF287">
    <property type="entry name" value="MFS MONOCARBOXYLATE TRANSPORTER"/>
    <property type="match status" value="1"/>
</dbReference>
<feature type="transmembrane region" description="Helical" evidence="4">
    <location>
        <begin position="198"/>
        <end position="221"/>
    </location>
</feature>
<evidence type="ECO:0000313" key="5">
    <source>
        <dbReference type="EMBL" id="KAK3674422.1"/>
    </source>
</evidence>
<proteinExistence type="inferred from homology"/>
<sequence length="486" mass="53877">MMVACRANSLNNAFKLGVLPPPPRTSIDSTTSDLDHLLSNEEQENEEDDDDDQTEDESLPPIDRGKGAYSFLLGCWLIEAMIWAFPLAFGVFQSHYTNHFLFKSSSHLIPTVGTLATGLSYLLMPLTNAIALRWPQHRRTMCCVGWIMCIFGLLGASLATHVWELLLWQGVVYGTGWVVCYTPLLFMLNEWFVRRRGLAYGILFGASGVTGLFIPVCMEWLLERYGFRVALRVYALITIVVSAPGLWLIRPRKPAGRVPKAQKKKLESDSDSLRSLRPFLTNKHFLLLAFAVFTQGLGFFIPNIYIPSYASDLGLSSAASSSLLALISLSQVLGQIWQGWISDRVNIYIPTAVSALVPGVGALLLWGPAKNMATLVPFVMVWGFFSASYSVLFTRMCTFLASDARGMDGNGDPEGTTMLLYGFFSFERGVSNVLEGPISSWLIGSDKAVNATEYGLGRYAIVIWFTVVCMLASSSVVTGWMWRPMR</sequence>
<dbReference type="PANTHER" id="PTHR11360">
    <property type="entry name" value="MONOCARBOXYLATE TRANSPORTER"/>
    <property type="match status" value="1"/>
</dbReference>
<feature type="transmembrane region" description="Helical" evidence="4">
    <location>
        <begin position="68"/>
        <end position="92"/>
    </location>
</feature>
<dbReference type="Gene3D" id="1.20.1250.20">
    <property type="entry name" value="MFS general substrate transporter like domains"/>
    <property type="match status" value="1"/>
</dbReference>
<feature type="transmembrane region" description="Helical" evidence="4">
    <location>
        <begin position="313"/>
        <end position="333"/>
    </location>
</feature>
<feature type="region of interest" description="Disordered" evidence="3">
    <location>
        <begin position="21"/>
        <end position="62"/>
    </location>
</feature>
<dbReference type="SUPFAM" id="SSF103473">
    <property type="entry name" value="MFS general substrate transporter"/>
    <property type="match status" value="1"/>
</dbReference>
<feature type="transmembrane region" description="Helical" evidence="4">
    <location>
        <begin position="233"/>
        <end position="249"/>
    </location>
</feature>
<feature type="compositionally biased region" description="Acidic residues" evidence="3">
    <location>
        <begin position="41"/>
        <end position="58"/>
    </location>
</feature>